<accession>A0A9Y1BIR9</accession>
<dbReference type="PANTHER" id="PTHR13847:SF287">
    <property type="entry name" value="FAD-DEPENDENT OXIDOREDUCTASE DOMAIN-CONTAINING PROTEIN 1"/>
    <property type="match status" value="1"/>
</dbReference>
<dbReference type="InterPro" id="IPR006076">
    <property type="entry name" value="FAD-dep_OxRdtase"/>
</dbReference>
<feature type="domain" description="FAD dependent oxidoreductase" evidence="2">
    <location>
        <begin position="6"/>
        <end position="354"/>
    </location>
</feature>
<evidence type="ECO:0000259" key="2">
    <source>
        <dbReference type="Pfam" id="PF01266"/>
    </source>
</evidence>
<dbReference type="InterPro" id="IPR036188">
    <property type="entry name" value="FAD/NAD-bd_sf"/>
</dbReference>
<proteinExistence type="predicted"/>
<dbReference type="Pfam" id="PF01266">
    <property type="entry name" value="DAO"/>
    <property type="match status" value="1"/>
</dbReference>
<keyword evidence="1" id="KW-0560">Oxidoreductase</keyword>
<dbReference type="EMBL" id="CP084166">
    <property type="protein sequence ID" value="UJG39620.1"/>
    <property type="molecule type" value="Genomic_DNA"/>
</dbReference>
<evidence type="ECO:0000313" key="3">
    <source>
        <dbReference type="EMBL" id="UJG39620.1"/>
    </source>
</evidence>
<name>A0A9Y1BIR9_9ARCH</name>
<dbReference type="PANTHER" id="PTHR13847">
    <property type="entry name" value="SARCOSINE DEHYDROGENASE-RELATED"/>
    <property type="match status" value="1"/>
</dbReference>
<dbReference type="Proteomes" id="UP001201020">
    <property type="component" value="Chromosome"/>
</dbReference>
<dbReference type="GO" id="GO:0016491">
    <property type="term" value="F:oxidoreductase activity"/>
    <property type="evidence" value="ECO:0007669"/>
    <property type="project" value="UniProtKB-KW"/>
</dbReference>
<dbReference type="Gene3D" id="3.50.50.60">
    <property type="entry name" value="FAD/NAD(P)-binding domain"/>
    <property type="match status" value="1"/>
</dbReference>
<dbReference type="GO" id="GO:0005737">
    <property type="term" value="C:cytoplasm"/>
    <property type="evidence" value="ECO:0007669"/>
    <property type="project" value="TreeGrafter"/>
</dbReference>
<gene>
    <name evidence="3" type="ORF">K9W45_07050</name>
</gene>
<organism evidence="3">
    <name type="scientific">Candidatus Heimdallarchaeum aukensis</name>
    <dbReference type="NCBI Taxonomy" id="2876573"/>
    <lineage>
        <taxon>Archaea</taxon>
        <taxon>Promethearchaeati</taxon>
        <taxon>Candidatus Heimdallarchaeota</taxon>
        <taxon>Candidatus Heimdallarchaeia (ex Rinke et al. 2021) (nom. nud.)</taxon>
        <taxon>Candidatus Heimdallarchaeales</taxon>
        <taxon>Candidatus Heimdallarchaeaceae</taxon>
        <taxon>Candidatus Heimdallarchaeum</taxon>
    </lineage>
</organism>
<dbReference type="AlphaFoldDB" id="A0A9Y1BIR9"/>
<protein>
    <submittedName>
        <fullName evidence="3">FAD-binding oxidoreductase</fullName>
    </submittedName>
</protein>
<dbReference type="SUPFAM" id="SSF51905">
    <property type="entry name" value="FAD/NAD(P)-binding domain"/>
    <property type="match status" value="1"/>
</dbReference>
<evidence type="ECO:0000256" key="1">
    <source>
        <dbReference type="ARBA" id="ARBA00023002"/>
    </source>
</evidence>
<sequence>MNKKYDVVIIGGGSVGVPTALSIAKKGLKVAVIESNAATGQGQNKRAIGGIRATHSSFAKIKICLDSIRIFSSWKETYGHDIEWEQGGYVFVAYTEEDEKMLKETINVQQKAGLNISWVSKEKIKELVPGISEEGLRGGTYSPEDGTASPILCSYAFYDAAKREGADFFFEETVTTIKTEKGQVKQVETDKGVYETEFVINTAGSEASKIGKMVGIDLPIYPDSHESGITEPVKKFVKPLVVDIRGRPGTKNFYFYQNKQGQFILCLTPNPLIPGTDCRETSVFLPQAAQRMIELLPRTKHLKMRRTWRGIYPMTPDGSPIVGPVKDVKGYINAVGMCGQGFMLGPGLGELLSRLVTDELTSDDKRILDELSLYRDFKSTEKLK</sequence>
<dbReference type="Gene3D" id="3.30.9.10">
    <property type="entry name" value="D-Amino Acid Oxidase, subunit A, domain 2"/>
    <property type="match status" value="1"/>
</dbReference>
<reference evidence="3" key="1">
    <citation type="journal article" date="2022" name="Nat. Microbiol.">
        <title>Unique mobile elements and scalable gene flow at the prokaryote-eukaryote boundary revealed by circularized Asgard archaea genomes.</title>
        <authorList>
            <person name="Wu F."/>
            <person name="Speth D.R."/>
            <person name="Philosof A."/>
            <person name="Cremiere A."/>
            <person name="Narayanan A."/>
            <person name="Barco R.A."/>
            <person name="Connon S.A."/>
            <person name="Amend J.P."/>
            <person name="Antoshechkin I.A."/>
            <person name="Orphan V.J."/>
        </authorList>
    </citation>
    <scope>NUCLEOTIDE SEQUENCE</scope>
    <source>
        <strain evidence="3">PM71</strain>
    </source>
</reference>